<dbReference type="OrthoDB" id="2985014at2759"/>
<keyword evidence="5" id="KW-0472">Membrane</keyword>
<comment type="subcellular location">
    <subcellularLocation>
        <location evidence="1">Membrane</location>
        <topology evidence="1">Multi-pass membrane protein</topology>
    </subcellularLocation>
</comment>
<evidence type="ECO:0000313" key="6">
    <source>
        <dbReference type="EMBL" id="OGE51321.1"/>
    </source>
</evidence>
<name>A0A1F5LEF0_PENAI</name>
<keyword evidence="3" id="KW-0812">Transmembrane</keyword>
<evidence type="ECO:0000256" key="4">
    <source>
        <dbReference type="ARBA" id="ARBA00022989"/>
    </source>
</evidence>
<gene>
    <name evidence="6" type="ORF">PENARI_c013G05167</name>
</gene>
<evidence type="ECO:0000256" key="3">
    <source>
        <dbReference type="ARBA" id="ARBA00022692"/>
    </source>
</evidence>
<dbReference type="Proteomes" id="UP000177622">
    <property type="component" value="Unassembled WGS sequence"/>
</dbReference>
<dbReference type="PANTHER" id="PTHR43791:SF36">
    <property type="entry name" value="TRANSPORTER, PUTATIVE (AFU_ORTHOLOGUE AFUA_6G08340)-RELATED"/>
    <property type="match status" value="1"/>
</dbReference>
<dbReference type="EMBL" id="LXJU01000013">
    <property type="protein sequence ID" value="OGE51321.1"/>
    <property type="molecule type" value="Genomic_DNA"/>
</dbReference>
<protein>
    <submittedName>
        <fullName evidence="6">Uncharacterized protein</fullName>
    </submittedName>
</protein>
<dbReference type="PANTHER" id="PTHR43791">
    <property type="entry name" value="PERMEASE-RELATED"/>
    <property type="match status" value="1"/>
</dbReference>
<evidence type="ECO:0000256" key="5">
    <source>
        <dbReference type="ARBA" id="ARBA00023136"/>
    </source>
</evidence>
<keyword evidence="2" id="KW-0813">Transport</keyword>
<comment type="caution">
    <text evidence="6">The sequence shown here is derived from an EMBL/GenBank/DDBJ whole genome shotgun (WGS) entry which is preliminary data.</text>
</comment>
<proteinExistence type="predicted"/>
<dbReference type="GeneID" id="34577942"/>
<evidence type="ECO:0000256" key="2">
    <source>
        <dbReference type="ARBA" id="ARBA00022448"/>
    </source>
</evidence>
<keyword evidence="4" id="KW-1133">Transmembrane helix</keyword>
<dbReference type="GO" id="GO:0016020">
    <property type="term" value="C:membrane"/>
    <property type="evidence" value="ECO:0007669"/>
    <property type="project" value="UniProtKB-SubCell"/>
</dbReference>
<accession>A0A1F5LEF0</accession>
<evidence type="ECO:0000256" key="1">
    <source>
        <dbReference type="ARBA" id="ARBA00004141"/>
    </source>
</evidence>
<dbReference type="AlphaFoldDB" id="A0A1F5LEF0"/>
<sequence length="235" mass="26177">MSPRPTAESWCLLLIRDQLLNSSFNYISQSLLPRTYYAGCIHLEYLDNSTAEPTKEDYARKIDRRILPLVALTYLLCYLDRTNIGNAKVLNSDTDDDLMSSIGGGCSSSRAYHCNFWLSPFQSYPEKAKWLTAKEKSILQASFGQNIPRGATAASLASGPNIAFTGPRQIIGVWIYQDQPALRYQTGHSVNAASQFPAMRSHWVSGALIGDGMLILLRVSRNGFPDLILMFCVLQ</sequence>
<dbReference type="GO" id="GO:0022857">
    <property type="term" value="F:transmembrane transporter activity"/>
    <property type="evidence" value="ECO:0007669"/>
    <property type="project" value="TreeGrafter"/>
</dbReference>
<evidence type="ECO:0000313" key="7">
    <source>
        <dbReference type="Proteomes" id="UP000177622"/>
    </source>
</evidence>
<keyword evidence="7" id="KW-1185">Reference proteome</keyword>
<dbReference type="RefSeq" id="XP_022486766.1">
    <property type="nucleotide sequence ID" value="XM_022633208.1"/>
</dbReference>
<reference evidence="6 7" key="1">
    <citation type="journal article" date="2016" name="Sci. Rep.">
        <title>Penicillium arizonense, a new, genome sequenced fungal species, reveals a high chemical diversity in secreted metabolites.</title>
        <authorList>
            <person name="Grijseels S."/>
            <person name="Nielsen J.C."/>
            <person name="Randelovic M."/>
            <person name="Nielsen J."/>
            <person name="Nielsen K.F."/>
            <person name="Workman M."/>
            <person name="Frisvad J.C."/>
        </authorList>
    </citation>
    <scope>NUCLEOTIDE SEQUENCE [LARGE SCALE GENOMIC DNA]</scope>
    <source>
        <strain evidence="6 7">CBS 141311</strain>
    </source>
</reference>
<organism evidence="6 7">
    <name type="scientific">Penicillium arizonense</name>
    <dbReference type="NCBI Taxonomy" id="1835702"/>
    <lineage>
        <taxon>Eukaryota</taxon>
        <taxon>Fungi</taxon>
        <taxon>Dikarya</taxon>
        <taxon>Ascomycota</taxon>
        <taxon>Pezizomycotina</taxon>
        <taxon>Eurotiomycetes</taxon>
        <taxon>Eurotiomycetidae</taxon>
        <taxon>Eurotiales</taxon>
        <taxon>Aspergillaceae</taxon>
        <taxon>Penicillium</taxon>
    </lineage>
</organism>